<keyword evidence="8" id="KW-0970">Cilium biogenesis/degradation</keyword>
<proteinExistence type="inferred from homology"/>
<dbReference type="InterPro" id="IPR015943">
    <property type="entry name" value="WD40/YVTN_repeat-like_dom_sf"/>
</dbReference>
<reference evidence="14 15" key="1">
    <citation type="submission" date="2022-05" db="EMBL/GenBank/DDBJ databases">
        <title>A multi-omics perspective on studying reproductive biology in Daphnia sinensis.</title>
        <authorList>
            <person name="Jia J."/>
        </authorList>
    </citation>
    <scope>NUCLEOTIDE SEQUENCE [LARGE SCALE GENOMIC DNA]</scope>
    <source>
        <strain evidence="14 15">WSL</strain>
    </source>
</reference>
<evidence type="ECO:0000256" key="8">
    <source>
        <dbReference type="ARBA" id="ARBA00022794"/>
    </source>
</evidence>
<evidence type="ECO:0000313" key="14">
    <source>
        <dbReference type="EMBL" id="KAI9552315.1"/>
    </source>
</evidence>
<keyword evidence="4" id="KW-1003">Cell membrane</keyword>
<dbReference type="AlphaFoldDB" id="A0AAD5PRA8"/>
<evidence type="ECO:0000256" key="11">
    <source>
        <dbReference type="ARBA" id="ARBA00023212"/>
    </source>
</evidence>
<evidence type="ECO:0000313" key="15">
    <source>
        <dbReference type="Proteomes" id="UP000820818"/>
    </source>
</evidence>
<dbReference type="Pfam" id="PF11768">
    <property type="entry name" value="Frtz"/>
    <property type="match status" value="2"/>
</dbReference>
<protein>
    <recommendedName>
        <fullName evidence="16">WD repeat-containing and planar cell polarity effector protein fritz</fullName>
    </recommendedName>
</protein>
<keyword evidence="7" id="KW-0677">Repeat</keyword>
<sequence length="698" mass="78093">MATQQLLAHFWTLRDDVIIPDCDLGAFKYQMNKDGDLLSGPYGQLKRTLCQSRDKITTPSNKRPSRLRDNLLEFEDLLANHMIAHIGWSVIDFGLALVVFSNGFIVHLTVDLHQTDIIEIVIDKSLEGKLLADIVAVCSSSELLVIAHGIPQLTIIATNQPVFNTVRPSLLNQCNVSVNSVQLPGPGTRRQERKISLSPQNTTFCLWWEREGGELFAWAPVVRAEDRANILVYSISSELIACHYTEHNPFLVEFSAKDNGQLRVAELLSSAKGRLSVHYTVFNVQQPFKPIQRRLLRIPALPRCHSHSPDEQILLLGCVDASIIAWDVTRDTITTIKSSFIPFHLSWHGESAFFTVCGERGQLQCWDRALNPLLLRLQRVTDGSPVLHLQQYLRHQPSVLALKWAALPDHLSSLRETPMHNTATLQFRLKSSRSIRKKSRSPAVRDAGQYRSNTTRTAAQYLLVCFERGPILCLQFLTSCWPGGCSLDSLSICSEYLLWQQLEAAVQHLLSLKWTNVRSFYEEDVLLSCLVKVVNGLLLQPNPVADNLLERVIINLLGAVRGDDALAEPVFDAARRCCRAMFRRGRLQLAAVYALRVQDPDLLIELVLHARNAGDEALVSQATTVLDCVRDEFSSTSSSTRSSRSSSYISSSSSDTSESCSTCDESHSTHDDPSHQLSNLNLDENNEDQVHVISFGVV</sequence>
<evidence type="ECO:0000256" key="5">
    <source>
        <dbReference type="ARBA" id="ARBA00022490"/>
    </source>
</evidence>
<keyword evidence="5" id="KW-0963">Cytoplasm</keyword>
<dbReference type="GO" id="GO:0007399">
    <property type="term" value="P:nervous system development"/>
    <property type="evidence" value="ECO:0007669"/>
    <property type="project" value="TreeGrafter"/>
</dbReference>
<evidence type="ECO:0000256" key="10">
    <source>
        <dbReference type="ARBA" id="ARBA00023136"/>
    </source>
</evidence>
<feature type="region of interest" description="Disordered" evidence="13">
    <location>
        <begin position="635"/>
        <end position="683"/>
    </location>
</feature>
<dbReference type="GO" id="GO:0097541">
    <property type="term" value="C:axonemal basal plate"/>
    <property type="evidence" value="ECO:0007669"/>
    <property type="project" value="TreeGrafter"/>
</dbReference>
<dbReference type="Proteomes" id="UP000820818">
    <property type="component" value="Linkage Group LG10"/>
</dbReference>
<dbReference type="InterPro" id="IPR024511">
    <property type="entry name" value="Frtz"/>
</dbReference>
<organism evidence="14 15">
    <name type="scientific">Daphnia sinensis</name>
    <dbReference type="NCBI Taxonomy" id="1820382"/>
    <lineage>
        <taxon>Eukaryota</taxon>
        <taxon>Metazoa</taxon>
        <taxon>Ecdysozoa</taxon>
        <taxon>Arthropoda</taxon>
        <taxon>Crustacea</taxon>
        <taxon>Branchiopoda</taxon>
        <taxon>Diplostraca</taxon>
        <taxon>Cladocera</taxon>
        <taxon>Anomopoda</taxon>
        <taxon>Daphniidae</taxon>
        <taxon>Daphnia</taxon>
        <taxon>Daphnia similis group</taxon>
    </lineage>
</organism>
<evidence type="ECO:0000256" key="9">
    <source>
        <dbReference type="ARBA" id="ARBA00023069"/>
    </source>
</evidence>
<evidence type="ECO:0000256" key="2">
    <source>
        <dbReference type="ARBA" id="ARBA00004430"/>
    </source>
</evidence>
<feature type="compositionally biased region" description="Low complexity" evidence="13">
    <location>
        <begin position="635"/>
        <end position="663"/>
    </location>
</feature>
<dbReference type="PANTHER" id="PTHR13667">
    <property type="entry name" value="HOMOLOC-13"/>
    <property type="match status" value="1"/>
</dbReference>
<dbReference type="GO" id="GO:0044782">
    <property type="term" value="P:cilium organization"/>
    <property type="evidence" value="ECO:0007669"/>
    <property type="project" value="TreeGrafter"/>
</dbReference>
<evidence type="ECO:0000256" key="7">
    <source>
        <dbReference type="ARBA" id="ARBA00022737"/>
    </source>
</evidence>
<keyword evidence="10" id="KW-0472">Membrane</keyword>
<gene>
    <name evidence="14" type="ORF">GHT06_022680</name>
</gene>
<dbReference type="EMBL" id="WJBH02000010">
    <property type="protein sequence ID" value="KAI9552315.1"/>
    <property type="molecule type" value="Genomic_DNA"/>
</dbReference>
<evidence type="ECO:0000256" key="3">
    <source>
        <dbReference type="ARBA" id="ARBA00006059"/>
    </source>
</evidence>
<evidence type="ECO:0000256" key="12">
    <source>
        <dbReference type="ARBA" id="ARBA00023273"/>
    </source>
</evidence>
<keyword evidence="11" id="KW-0206">Cytoskeleton</keyword>
<evidence type="ECO:0000256" key="1">
    <source>
        <dbReference type="ARBA" id="ARBA00004236"/>
    </source>
</evidence>
<keyword evidence="15" id="KW-1185">Reference proteome</keyword>
<evidence type="ECO:0000256" key="6">
    <source>
        <dbReference type="ARBA" id="ARBA00022574"/>
    </source>
</evidence>
<name>A0AAD5PRA8_9CRUS</name>
<dbReference type="InterPro" id="IPR036322">
    <property type="entry name" value="WD40_repeat_dom_sf"/>
</dbReference>
<dbReference type="SUPFAM" id="SSF50978">
    <property type="entry name" value="WD40 repeat-like"/>
    <property type="match status" value="1"/>
</dbReference>
<evidence type="ECO:0008006" key="16">
    <source>
        <dbReference type="Google" id="ProtNLM"/>
    </source>
</evidence>
<keyword evidence="6" id="KW-0853">WD repeat</keyword>
<dbReference type="Gene3D" id="2.130.10.10">
    <property type="entry name" value="YVTN repeat-like/Quinoprotein amine dehydrogenase"/>
    <property type="match status" value="1"/>
</dbReference>
<dbReference type="PANTHER" id="PTHR13667:SF5">
    <property type="entry name" value="WD REPEAT-CONTAINING AND PLANAR CELL POLARITY EFFECTOR PROTEIN FRITZ HOMOLOG"/>
    <property type="match status" value="1"/>
</dbReference>
<feature type="compositionally biased region" description="Basic and acidic residues" evidence="13">
    <location>
        <begin position="664"/>
        <end position="674"/>
    </location>
</feature>
<comment type="similarity">
    <text evidence="3">Belongs to the WD repeat fritz family.</text>
</comment>
<comment type="caution">
    <text evidence="14">The sequence shown here is derived from an EMBL/GenBank/DDBJ whole genome shotgun (WGS) entry which is preliminary data.</text>
</comment>
<keyword evidence="12" id="KW-0966">Cell projection</keyword>
<accession>A0AAD5PRA8</accession>
<dbReference type="GO" id="GO:0045184">
    <property type="term" value="P:establishment of protein localization"/>
    <property type="evidence" value="ECO:0007669"/>
    <property type="project" value="TreeGrafter"/>
</dbReference>
<keyword evidence="9" id="KW-0969">Cilium</keyword>
<comment type="subcellular location">
    <subcellularLocation>
        <location evidence="1">Cell membrane</location>
    </subcellularLocation>
    <subcellularLocation>
        <location evidence="2">Cytoplasm</location>
        <location evidence="2">Cytoskeleton</location>
        <location evidence="2">Cilium axoneme</location>
    </subcellularLocation>
</comment>
<dbReference type="GO" id="GO:0005886">
    <property type="term" value="C:plasma membrane"/>
    <property type="evidence" value="ECO:0007669"/>
    <property type="project" value="UniProtKB-SubCell"/>
</dbReference>
<evidence type="ECO:0000256" key="4">
    <source>
        <dbReference type="ARBA" id="ARBA00022475"/>
    </source>
</evidence>
<evidence type="ECO:0000256" key="13">
    <source>
        <dbReference type="SAM" id="MobiDB-lite"/>
    </source>
</evidence>